<protein>
    <submittedName>
        <fullName evidence="1">Uncharacterized protein</fullName>
    </submittedName>
</protein>
<sequence>MTETQRRMMVAIIVYLLKPADLPNDVVEHELLVVSKCLEGYPDRELATPEEANLVNRLGELAERSLERSDQTIMMNRRKMVFTCWILCGIMDAWHWDPQTIWEMFEKVTAERAVGPVDSLRDILIYDNTLKFIPPCFGARRRYNPR</sequence>
<comment type="caution">
    <text evidence="1">The sequence shown here is derived from an EMBL/GenBank/DDBJ whole genome shotgun (WGS) entry which is preliminary data.</text>
</comment>
<organism evidence="1 2">
    <name type="scientific">Penicillium argentinense</name>
    <dbReference type="NCBI Taxonomy" id="1131581"/>
    <lineage>
        <taxon>Eukaryota</taxon>
        <taxon>Fungi</taxon>
        <taxon>Dikarya</taxon>
        <taxon>Ascomycota</taxon>
        <taxon>Pezizomycotina</taxon>
        <taxon>Eurotiomycetes</taxon>
        <taxon>Eurotiomycetidae</taxon>
        <taxon>Eurotiales</taxon>
        <taxon>Aspergillaceae</taxon>
        <taxon>Penicillium</taxon>
    </lineage>
</organism>
<accession>A0A9W9KBD6</accession>
<evidence type="ECO:0000313" key="2">
    <source>
        <dbReference type="Proteomes" id="UP001149074"/>
    </source>
</evidence>
<dbReference type="AlphaFoldDB" id="A0A9W9KBD6"/>
<reference evidence="1" key="1">
    <citation type="submission" date="2022-11" db="EMBL/GenBank/DDBJ databases">
        <authorList>
            <person name="Petersen C."/>
        </authorList>
    </citation>
    <scope>NUCLEOTIDE SEQUENCE</scope>
    <source>
        <strain evidence="1">IBT 30761</strain>
    </source>
</reference>
<dbReference type="RefSeq" id="XP_056475567.1">
    <property type="nucleotide sequence ID" value="XM_056619408.1"/>
</dbReference>
<reference evidence="1" key="2">
    <citation type="journal article" date="2023" name="IMA Fungus">
        <title>Comparative genomic study of the Penicillium genus elucidates a diverse pangenome and 15 lateral gene transfer events.</title>
        <authorList>
            <person name="Petersen C."/>
            <person name="Sorensen T."/>
            <person name="Nielsen M.R."/>
            <person name="Sondergaard T.E."/>
            <person name="Sorensen J.L."/>
            <person name="Fitzpatrick D.A."/>
            <person name="Frisvad J.C."/>
            <person name="Nielsen K.L."/>
        </authorList>
    </citation>
    <scope>NUCLEOTIDE SEQUENCE</scope>
    <source>
        <strain evidence="1">IBT 30761</strain>
    </source>
</reference>
<gene>
    <name evidence="1" type="ORF">N7532_006914</name>
</gene>
<keyword evidence="2" id="KW-1185">Reference proteome</keyword>
<evidence type="ECO:0000313" key="1">
    <source>
        <dbReference type="EMBL" id="KAJ5099913.1"/>
    </source>
</evidence>
<dbReference type="Proteomes" id="UP001149074">
    <property type="component" value="Unassembled WGS sequence"/>
</dbReference>
<name>A0A9W9KBD6_9EURO</name>
<dbReference type="EMBL" id="JAPQKI010000005">
    <property type="protein sequence ID" value="KAJ5099913.1"/>
    <property type="molecule type" value="Genomic_DNA"/>
</dbReference>
<dbReference type="GeneID" id="81358387"/>
<proteinExistence type="predicted"/>